<dbReference type="PANTHER" id="PTHR31635">
    <property type="entry name" value="REVERSE TRANSCRIPTASE DOMAIN-CONTAINING PROTEIN-RELATED"/>
    <property type="match status" value="1"/>
</dbReference>
<name>A0A151MQX9_ALLMI</name>
<proteinExistence type="predicted"/>
<accession>A0A151MQX9</accession>
<gene>
    <name evidence="1" type="ORF">Y1Q_0019361</name>
</gene>
<protein>
    <submittedName>
        <fullName evidence="1">Uncharacterized protein</fullName>
    </submittedName>
</protein>
<evidence type="ECO:0000313" key="2">
    <source>
        <dbReference type="Proteomes" id="UP000050525"/>
    </source>
</evidence>
<dbReference type="STRING" id="8496.A0A151MQX9"/>
<dbReference type="AlphaFoldDB" id="A0A151MQX9"/>
<dbReference type="EMBL" id="AKHW03005461">
    <property type="protein sequence ID" value="KYO26948.1"/>
    <property type="molecule type" value="Genomic_DNA"/>
</dbReference>
<sequence length="214" mass="24440">MSGLVDGAEMEHQLSKGMQEMEAAFYWDLYTAIPEVLGAMQECIQKFSWVLGEDEGQKLEEEWMTEEINTTLCSFQNGKTPRANGLPKEFYIAFWDQVSPNLLEVYRERLKESHPGAGMEEDFITLLYKYGERQDLKKWHPITLLNSDYKLMAKVLAEHFRNGGGAKVQSSPRVPITLGPTGQEELSSYNAVGKSIAIVFTLITHKARMRHQFQ</sequence>
<comment type="caution">
    <text evidence="1">The sequence shown here is derived from an EMBL/GenBank/DDBJ whole genome shotgun (WGS) entry which is preliminary data.</text>
</comment>
<keyword evidence="2" id="KW-1185">Reference proteome</keyword>
<reference evidence="1 2" key="1">
    <citation type="journal article" date="2012" name="Genome Biol.">
        <title>Sequencing three crocodilian genomes to illuminate the evolution of archosaurs and amniotes.</title>
        <authorList>
            <person name="St John J.A."/>
            <person name="Braun E.L."/>
            <person name="Isberg S.R."/>
            <person name="Miles L.G."/>
            <person name="Chong A.Y."/>
            <person name="Gongora J."/>
            <person name="Dalzell P."/>
            <person name="Moran C."/>
            <person name="Bed'hom B."/>
            <person name="Abzhanov A."/>
            <person name="Burgess S.C."/>
            <person name="Cooksey A.M."/>
            <person name="Castoe T.A."/>
            <person name="Crawford N.G."/>
            <person name="Densmore L.D."/>
            <person name="Drew J.C."/>
            <person name="Edwards S.V."/>
            <person name="Faircloth B.C."/>
            <person name="Fujita M.K."/>
            <person name="Greenwold M.J."/>
            <person name="Hoffmann F.G."/>
            <person name="Howard J.M."/>
            <person name="Iguchi T."/>
            <person name="Janes D.E."/>
            <person name="Khan S.Y."/>
            <person name="Kohno S."/>
            <person name="de Koning A.J."/>
            <person name="Lance S.L."/>
            <person name="McCarthy F.M."/>
            <person name="McCormack J.E."/>
            <person name="Merchant M.E."/>
            <person name="Peterson D.G."/>
            <person name="Pollock D.D."/>
            <person name="Pourmand N."/>
            <person name="Raney B.J."/>
            <person name="Roessler K.A."/>
            <person name="Sanford J.R."/>
            <person name="Sawyer R.H."/>
            <person name="Schmidt C.J."/>
            <person name="Triplett E.W."/>
            <person name="Tuberville T.D."/>
            <person name="Venegas-Anaya M."/>
            <person name="Howard J.T."/>
            <person name="Jarvis E.D."/>
            <person name="Guillette L.J.Jr."/>
            <person name="Glenn T.C."/>
            <person name="Green R.E."/>
            <person name="Ray D.A."/>
        </authorList>
    </citation>
    <scope>NUCLEOTIDE SEQUENCE [LARGE SCALE GENOMIC DNA]</scope>
    <source>
        <strain evidence="1">KSC_2009_1</strain>
    </source>
</reference>
<evidence type="ECO:0000313" key="1">
    <source>
        <dbReference type="EMBL" id="KYO26948.1"/>
    </source>
</evidence>
<dbReference type="PANTHER" id="PTHR31635:SF196">
    <property type="entry name" value="REVERSE TRANSCRIPTASE DOMAIN-CONTAINING PROTEIN-RELATED"/>
    <property type="match status" value="1"/>
</dbReference>
<dbReference type="Proteomes" id="UP000050525">
    <property type="component" value="Unassembled WGS sequence"/>
</dbReference>
<organism evidence="1 2">
    <name type="scientific">Alligator mississippiensis</name>
    <name type="common">American alligator</name>
    <dbReference type="NCBI Taxonomy" id="8496"/>
    <lineage>
        <taxon>Eukaryota</taxon>
        <taxon>Metazoa</taxon>
        <taxon>Chordata</taxon>
        <taxon>Craniata</taxon>
        <taxon>Vertebrata</taxon>
        <taxon>Euteleostomi</taxon>
        <taxon>Archelosauria</taxon>
        <taxon>Archosauria</taxon>
        <taxon>Crocodylia</taxon>
        <taxon>Alligatoridae</taxon>
        <taxon>Alligatorinae</taxon>
        <taxon>Alligator</taxon>
    </lineage>
</organism>